<dbReference type="InterPro" id="IPR026960">
    <property type="entry name" value="RVT-Znf"/>
</dbReference>
<organism evidence="2 3">
    <name type="scientific">Vitis rotundifolia</name>
    <name type="common">Muscadine grape</name>
    <dbReference type="NCBI Taxonomy" id="103349"/>
    <lineage>
        <taxon>Eukaryota</taxon>
        <taxon>Viridiplantae</taxon>
        <taxon>Streptophyta</taxon>
        <taxon>Embryophyta</taxon>
        <taxon>Tracheophyta</taxon>
        <taxon>Spermatophyta</taxon>
        <taxon>Magnoliopsida</taxon>
        <taxon>eudicotyledons</taxon>
        <taxon>Gunneridae</taxon>
        <taxon>Pentapetalae</taxon>
        <taxon>rosids</taxon>
        <taxon>Vitales</taxon>
        <taxon>Vitaceae</taxon>
        <taxon>Viteae</taxon>
        <taxon>Vitis</taxon>
    </lineage>
</organism>
<gene>
    <name evidence="2" type="ORF">PVL29_002188</name>
</gene>
<dbReference type="InterPro" id="IPR036691">
    <property type="entry name" value="Endo/exonu/phosph_ase_sf"/>
</dbReference>
<dbReference type="EMBL" id="JARBHA010000002">
    <property type="protein sequence ID" value="KAJ9707085.1"/>
    <property type="molecule type" value="Genomic_DNA"/>
</dbReference>
<dbReference type="AlphaFoldDB" id="A0AA39AGA3"/>
<feature type="domain" description="Reverse transcriptase" evidence="1">
    <location>
        <begin position="398"/>
        <end position="678"/>
    </location>
</feature>
<dbReference type="InterPro" id="IPR043502">
    <property type="entry name" value="DNA/RNA_pol_sf"/>
</dbReference>
<evidence type="ECO:0000313" key="3">
    <source>
        <dbReference type="Proteomes" id="UP001168098"/>
    </source>
</evidence>
<dbReference type="Pfam" id="PF03372">
    <property type="entry name" value="Exo_endo_phos"/>
    <property type="match status" value="1"/>
</dbReference>
<name>A0AA39AGA3_VITRO</name>
<dbReference type="CDD" id="cd01650">
    <property type="entry name" value="RT_nLTR_like"/>
    <property type="match status" value="1"/>
</dbReference>
<keyword evidence="3" id="KW-1185">Reference proteome</keyword>
<dbReference type="PROSITE" id="PS50878">
    <property type="entry name" value="RT_POL"/>
    <property type="match status" value="1"/>
</dbReference>
<dbReference type="PANTHER" id="PTHR33116:SF78">
    <property type="entry name" value="OS12G0587133 PROTEIN"/>
    <property type="match status" value="1"/>
</dbReference>
<proteinExistence type="predicted"/>
<dbReference type="Pfam" id="PF13966">
    <property type="entry name" value="zf-RVT"/>
    <property type="match status" value="1"/>
</dbReference>
<dbReference type="GO" id="GO:0003824">
    <property type="term" value="F:catalytic activity"/>
    <property type="evidence" value="ECO:0007669"/>
    <property type="project" value="InterPro"/>
</dbReference>
<evidence type="ECO:0000259" key="1">
    <source>
        <dbReference type="PROSITE" id="PS50878"/>
    </source>
</evidence>
<dbReference type="SUPFAM" id="SSF56672">
    <property type="entry name" value="DNA/RNA polymerases"/>
    <property type="match status" value="1"/>
</dbReference>
<protein>
    <recommendedName>
        <fullName evidence="1">Reverse transcriptase domain-containing protein</fullName>
    </recommendedName>
</protein>
<evidence type="ECO:0000313" key="2">
    <source>
        <dbReference type="EMBL" id="KAJ9707085.1"/>
    </source>
</evidence>
<dbReference type="SUPFAM" id="SSF56219">
    <property type="entry name" value="DNase I-like"/>
    <property type="match status" value="1"/>
</dbReference>
<dbReference type="InterPro" id="IPR005135">
    <property type="entry name" value="Endo/exonuclease/phosphatase"/>
</dbReference>
<dbReference type="PANTHER" id="PTHR33116">
    <property type="entry name" value="REVERSE TRANSCRIPTASE ZINC-BINDING DOMAIN-CONTAINING PROTEIN-RELATED-RELATED"/>
    <property type="match status" value="1"/>
</dbReference>
<dbReference type="Proteomes" id="UP001168098">
    <property type="component" value="Unassembled WGS sequence"/>
</dbReference>
<dbReference type="InterPro" id="IPR000477">
    <property type="entry name" value="RT_dom"/>
</dbReference>
<sequence>MEVSNFSISCRLKNVEDGVVWIFTGVYGPCNRKEREDLWEELGAIRGIWEEPWCLGGDFNVTLSQRDRSRQGSLNEAMRRFAQVVDDLALIDLPLQGGVYSWSGGRSNQTWARLDRFLVSQGWLDIFRGAVQCRLPRPTSDHFPILLKGGGMSRGPSPFRFENMWLKVDGFKELLREWWQGGARVGRASFRMAAKMKEMKEKIKVWNRDVFGRVEVNKSSALRQIEFWDRVESGRDLSERETDLKNEAKENFKKWVLLEEAHWRQVSRELWLREGDKNTGFFHKMANAHWRNNFLDRIKINGVDLVEEQEVREGIVKAFQHQLREEPGWRADLEGLHLKSLDLSEAEALEVPFTEEEIFSTLMDMNGDKAPGPDGFTVAFWQACWDFVKEEIVELFKEFYDQKSFAKSLNSTFLVIIPKKGGAEDLGEFRPISLLGGLYKLMAKVLANRLKMVLDKVVSADQNAFVRGRQILDASLIANEVVDYWQKRKEKGLVCKLDIEKAYDSISWSFLIKVLKKMGFGSRWMEWMWWCFSTAKFSVLINGVLEGFFSSSKGLRQGDPISPYLFILGMEVLSALIRRAVQGNFISGCRLKGRGDAEIMVSHLLFADDTILFCEASKDQLTHLGWILVWFEAASGLRINLAKSELIPVGEIDNIEEMAVELGCRIGSFPVKYLGLPFGARHKALSTWDGVEERMRRRLARWKRQYLSKGGRITLIKSTLASIPIYQMSIFRMPKSVAKRLEKLQRDFLWGGGNTGRKIHLINWKVVCTQKEKGDLGIRRMGLLNKALLGKWIWRFAVEKDVLWKKVIGVKHGLEGCGWKSKEARGPFGVGVWKEILKEMSWCWNNMKFKVGRGTKIMFWTDHWCGNEALSQAFPQIFALAVCSNELVNDVWDPRLGQGGWNLRLARDSNDWELVLIEDLLFLLRDIRVTPEEDSVLWKGGDSASFRIRVAYNLLAAPNPLVFPGKNIWMDKVPTKVAFFAWEATWEKILTLDRLQMRGWQLPNCCFLCGCEEENVNHILLHCTVVRTLWEIAFALFGVQWVLPEKVKEALVCWRGPFVGKKRKKTWKTIPLCIFWTVWKERNRLAFRGGLLAI</sequence>
<dbReference type="Gene3D" id="3.60.10.10">
    <property type="entry name" value="Endonuclease/exonuclease/phosphatase"/>
    <property type="match status" value="1"/>
</dbReference>
<comment type="caution">
    <text evidence="2">The sequence shown here is derived from an EMBL/GenBank/DDBJ whole genome shotgun (WGS) entry which is preliminary data.</text>
</comment>
<accession>A0AA39AGA3</accession>
<dbReference type="Pfam" id="PF00078">
    <property type="entry name" value="RVT_1"/>
    <property type="match status" value="1"/>
</dbReference>
<reference evidence="2 3" key="1">
    <citation type="journal article" date="2023" name="BMC Biotechnol.">
        <title>Vitis rotundifolia cv Carlos genome sequencing.</title>
        <authorList>
            <person name="Huff M."/>
            <person name="Hulse-Kemp A."/>
            <person name="Scheffler B."/>
            <person name="Youngblood R."/>
            <person name="Simpson S."/>
            <person name="Babiker E."/>
            <person name="Staton M."/>
        </authorList>
    </citation>
    <scope>NUCLEOTIDE SEQUENCE [LARGE SCALE GENOMIC DNA]</scope>
    <source>
        <tissue evidence="2">Leaf</tissue>
    </source>
</reference>